<evidence type="ECO:0000256" key="2">
    <source>
        <dbReference type="SAM" id="Phobius"/>
    </source>
</evidence>
<feature type="region of interest" description="Disordered" evidence="1">
    <location>
        <begin position="466"/>
        <end position="545"/>
    </location>
</feature>
<gene>
    <name evidence="3" type="primary">WBGene00106674</name>
</gene>
<keyword evidence="4" id="KW-1185">Reference proteome</keyword>
<feature type="region of interest" description="Disordered" evidence="1">
    <location>
        <begin position="1"/>
        <end position="20"/>
    </location>
</feature>
<feature type="transmembrane region" description="Helical" evidence="2">
    <location>
        <begin position="76"/>
        <end position="96"/>
    </location>
</feature>
<reference evidence="3" key="2">
    <citation type="submission" date="2022-06" db="UniProtKB">
        <authorList>
            <consortium name="EnsemblMetazoa"/>
        </authorList>
    </citation>
    <scope>IDENTIFICATION</scope>
    <source>
        <strain evidence="3">PS312</strain>
    </source>
</reference>
<reference evidence="4" key="1">
    <citation type="journal article" date="2008" name="Nat. Genet.">
        <title>The Pristionchus pacificus genome provides a unique perspective on nematode lifestyle and parasitism.</title>
        <authorList>
            <person name="Dieterich C."/>
            <person name="Clifton S.W."/>
            <person name="Schuster L.N."/>
            <person name="Chinwalla A."/>
            <person name="Delehaunty K."/>
            <person name="Dinkelacker I."/>
            <person name="Fulton L."/>
            <person name="Fulton R."/>
            <person name="Godfrey J."/>
            <person name="Minx P."/>
            <person name="Mitreva M."/>
            <person name="Roeseler W."/>
            <person name="Tian H."/>
            <person name="Witte H."/>
            <person name="Yang S.P."/>
            <person name="Wilson R.K."/>
            <person name="Sommer R.J."/>
        </authorList>
    </citation>
    <scope>NUCLEOTIDE SEQUENCE [LARGE SCALE GENOMIC DNA]</scope>
    <source>
        <strain evidence="4">PS312</strain>
    </source>
</reference>
<feature type="compositionally biased region" description="Low complexity" evidence="1">
    <location>
        <begin position="475"/>
        <end position="494"/>
    </location>
</feature>
<name>A0A8R1YD00_PRIPA</name>
<organism evidence="3 4">
    <name type="scientific">Pristionchus pacificus</name>
    <name type="common">Parasitic nematode worm</name>
    <dbReference type="NCBI Taxonomy" id="54126"/>
    <lineage>
        <taxon>Eukaryota</taxon>
        <taxon>Metazoa</taxon>
        <taxon>Ecdysozoa</taxon>
        <taxon>Nematoda</taxon>
        <taxon>Chromadorea</taxon>
        <taxon>Rhabditida</taxon>
        <taxon>Rhabditina</taxon>
        <taxon>Diplogasteromorpha</taxon>
        <taxon>Diplogasteroidea</taxon>
        <taxon>Neodiplogasteridae</taxon>
        <taxon>Pristionchus</taxon>
    </lineage>
</organism>
<feature type="compositionally biased region" description="Polar residues" evidence="1">
    <location>
        <begin position="495"/>
        <end position="510"/>
    </location>
</feature>
<proteinExistence type="predicted"/>
<feature type="transmembrane region" description="Helical" evidence="2">
    <location>
        <begin position="183"/>
        <end position="207"/>
    </location>
</feature>
<evidence type="ECO:0000256" key="1">
    <source>
        <dbReference type="SAM" id="MobiDB-lite"/>
    </source>
</evidence>
<dbReference type="GO" id="GO:0006680">
    <property type="term" value="P:glucosylceramide catabolic process"/>
    <property type="evidence" value="ECO:0000318"/>
    <property type="project" value="GO_Central"/>
</dbReference>
<accession>A0A8R1YD00</accession>
<keyword evidence="2" id="KW-1133">Transmembrane helix</keyword>
<dbReference type="Proteomes" id="UP000005239">
    <property type="component" value="Unassembled WGS sequence"/>
</dbReference>
<keyword evidence="2" id="KW-0472">Membrane</keyword>
<feature type="transmembrane region" description="Helical" evidence="2">
    <location>
        <begin position="108"/>
        <end position="126"/>
    </location>
</feature>
<evidence type="ECO:0000313" key="4">
    <source>
        <dbReference type="Proteomes" id="UP000005239"/>
    </source>
</evidence>
<feature type="region of interest" description="Disordered" evidence="1">
    <location>
        <begin position="410"/>
        <end position="433"/>
    </location>
</feature>
<dbReference type="AlphaFoldDB" id="A0A8R1YD00"/>
<dbReference type="GO" id="GO:0016020">
    <property type="term" value="C:membrane"/>
    <property type="evidence" value="ECO:0007669"/>
    <property type="project" value="GOC"/>
</dbReference>
<dbReference type="GO" id="GO:0004348">
    <property type="term" value="F:glucosylceramidase activity"/>
    <property type="evidence" value="ECO:0000318"/>
    <property type="project" value="GO_Central"/>
</dbReference>
<evidence type="ECO:0000313" key="3">
    <source>
        <dbReference type="EnsemblMetazoa" id="PPA17120.1"/>
    </source>
</evidence>
<sequence>MSSREGIVSDSSNGWNGTKDRVNMGTIDSRGNTSLFWEIVCDIGNDDPRCATTQKPMDDQNITMDPVGQPVLTGQGIVYVCAVVFNLLLLYMSIFGQRMTGRASRWHIMNVSFWNVVSTVFYSSYGDRTPWANYMNNANIEKYYPYIKQYCFTTFHNGMILVFVETLIVFFKPSLDKSFIFSMIWFFLICIFANGTLLFCFLSRLIWGDAKVDAMFWYDPISLYQVVIVVAFGIIIPIYILTAIIATVVSCICRIKHRGDHHFELWSTLWYGIIPYPPFILTTGFMFAQFINNRIPQIYQWGSKFMMEMFRKPPPGTGGTGGSTGAGELNFVEMMQLAGKIMEFFVDVITWTEACIPLLEAICAFLFFTSYMQQLLFLISCGRCYPGKRNFTQKVLPPLVPDDKLFYPTGINPQNHLPTPPTSEKMDVIDEIPSPPLISATPVRLLSPPLRPPLEPVIQPSADFEVINESPTPPSSYHSPSNSPSRSHASSPTPDTATLPSAPPSDNGSDGSDRRVGTSSPTREIVVTPAGDRLYSSYKQSSTHM</sequence>
<dbReference type="EnsemblMetazoa" id="PPA17120.1">
    <property type="protein sequence ID" value="PPA17120.1"/>
    <property type="gene ID" value="WBGene00106674"/>
</dbReference>
<protein>
    <submittedName>
        <fullName evidence="3">Uncharacterized protein</fullName>
    </submittedName>
</protein>
<keyword evidence="2" id="KW-0812">Transmembrane</keyword>
<feature type="transmembrane region" description="Helical" evidence="2">
    <location>
        <begin position="265"/>
        <end position="288"/>
    </location>
</feature>
<feature type="transmembrane region" description="Helical" evidence="2">
    <location>
        <begin position="146"/>
        <end position="171"/>
    </location>
</feature>
<feature type="transmembrane region" description="Helical" evidence="2">
    <location>
        <begin position="227"/>
        <end position="253"/>
    </location>
</feature>
<feature type="compositionally biased region" description="Polar residues" evidence="1">
    <location>
        <begin position="1"/>
        <end position="16"/>
    </location>
</feature>